<name>A0A077M1D0_9MICO</name>
<dbReference type="EMBL" id="CAJB01000159">
    <property type="protein sequence ID" value="CCH78014.1"/>
    <property type="molecule type" value="Genomic_DNA"/>
</dbReference>
<feature type="compositionally biased region" description="Basic residues" evidence="1">
    <location>
        <begin position="165"/>
        <end position="180"/>
    </location>
</feature>
<keyword evidence="3" id="KW-1185">Reference proteome</keyword>
<dbReference type="OrthoDB" id="3687464at2"/>
<organism evidence="2 3">
    <name type="scientific">Nostocoides japonicum T1-X7</name>
    <dbReference type="NCBI Taxonomy" id="1194083"/>
    <lineage>
        <taxon>Bacteria</taxon>
        <taxon>Bacillati</taxon>
        <taxon>Actinomycetota</taxon>
        <taxon>Actinomycetes</taxon>
        <taxon>Micrococcales</taxon>
        <taxon>Intrasporangiaceae</taxon>
        <taxon>Nostocoides</taxon>
    </lineage>
</organism>
<proteinExistence type="predicted"/>
<dbReference type="RefSeq" id="WP_157635568.1">
    <property type="nucleotide sequence ID" value="NZ_HF570958.1"/>
</dbReference>
<evidence type="ECO:0000313" key="2">
    <source>
        <dbReference type="EMBL" id="CCH78014.1"/>
    </source>
</evidence>
<evidence type="ECO:0000256" key="1">
    <source>
        <dbReference type="SAM" id="MobiDB-lite"/>
    </source>
</evidence>
<protein>
    <submittedName>
        <fullName evidence="2">Uncharacterized protein</fullName>
    </submittedName>
</protein>
<sequence length="180" mass="19364">MTESSTDAAAPKPVNVTALFAEGAAKSGMLWVQLPESGESYAVWHGWHDGRILLVSGPGEQYLPWLPDHVRLVLRSKDSGGRLLVVNGQVEVLEAGTPEWQEAVDVLVPLRLNAAPGVAERWAEVAVVRAVTPYGAAVEAPGSFGDASGRAPVRPEGPTTVGRLPWHRGGRPQRRRRQRG</sequence>
<comment type="caution">
    <text evidence="2">The sequence shown here is derived from an EMBL/GenBank/DDBJ whole genome shotgun (WGS) entry which is preliminary data.</text>
</comment>
<evidence type="ECO:0000313" key="3">
    <source>
        <dbReference type="Proteomes" id="UP000035721"/>
    </source>
</evidence>
<reference evidence="2 3" key="1">
    <citation type="journal article" date="2013" name="ISME J.">
        <title>A metabolic model for members of the genus Tetrasphaera involved in enhanced biological phosphorus removal.</title>
        <authorList>
            <person name="Kristiansen R."/>
            <person name="Nguyen H.T.T."/>
            <person name="Saunders A.M."/>
            <person name="Nielsen J.L."/>
            <person name="Wimmer R."/>
            <person name="Le V.Q."/>
            <person name="McIlroy S.J."/>
            <person name="Petrovski S."/>
            <person name="Seviour R.J."/>
            <person name="Calteau A."/>
            <person name="Nielsen K.L."/>
            <person name="Nielsen P.H."/>
        </authorList>
    </citation>
    <scope>NUCLEOTIDE SEQUENCE [LARGE SCALE GENOMIC DNA]</scope>
    <source>
        <strain evidence="2 3">T1-X7</strain>
    </source>
</reference>
<dbReference type="AlphaFoldDB" id="A0A077M1D0"/>
<dbReference type="STRING" id="1194083.BN12_2410002"/>
<feature type="region of interest" description="Disordered" evidence="1">
    <location>
        <begin position="139"/>
        <end position="180"/>
    </location>
</feature>
<accession>A0A077M1D0</accession>
<dbReference type="Proteomes" id="UP000035721">
    <property type="component" value="Unassembled WGS sequence"/>
</dbReference>
<gene>
    <name evidence="2" type="ORF">BN12_2410002</name>
</gene>